<feature type="signal peptide" evidence="1">
    <location>
        <begin position="1"/>
        <end position="26"/>
    </location>
</feature>
<dbReference type="EMBL" id="CACQ02000944">
    <property type="protein sequence ID" value="CCF33914.1"/>
    <property type="molecule type" value="Genomic_DNA"/>
</dbReference>
<reference evidence="3" key="1">
    <citation type="journal article" date="2012" name="Nat. Genet.">
        <title>Lifestyle transitions in plant pathogenic Colletotrichum fungi deciphered by genome and transcriptome analyses.</title>
        <authorList>
            <person name="O'Connell R.J."/>
            <person name="Thon M.R."/>
            <person name="Hacquard S."/>
            <person name="Amyotte S.G."/>
            <person name="Kleemann J."/>
            <person name="Torres M.F."/>
            <person name="Damm U."/>
            <person name="Buiate E.A."/>
            <person name="Epstein L."/>
            <person name="Alkan N."/>
            <person name="Altmueller J."/>
            <person name="Alvarado-Balderrama L."/>
            <person name="Bauser C.A."/>
            <person name="Becker C."/>
            <person name="Birren B.W."/>
            <person name="Chen Z."/>
            <person name="Choi J."/>
            <person name="Crouch J.A."/>
            <person name="Duvick J.P."/>
            <person name="Farman M.A."/>
            <person name="Gan P."/>
            <person name="Heiman D."/>
            <person name="Henrissat B."/>
            <person name="Howard R.J."/>
            <person name="Kabbage M."/>
            <person name="Koch C."/>
            <person name="Kracher B."/>
            <person name="Kubo Y."/>
            <person name="Law A.D."/>
            <person name="Lebrun M.-H."/>
            <person name="Lee Y.-H."/>
            <person name="Miyara I."/>
            <person name="Moore N."/>
            <person name="Neumann U."/>
            <person name="Nordstroem K."/>
            <person name="Panaccione D.G."/>
            <person name="Panstruga R."/>
            <person name="Place M."/>
            <person name="Proctor R.H."/>
            <person name="Prusky D."/>
            <person name="Rech G."/>
            <person name="Reinhardt R."/>
            <person name="Rollins J.A."/>
            <person name="Rounsley S."/>
            <person name="Schardl C.L."/>
            <person name="Schwartz D.C."/>
            <person name="Shenoy N."/>
            <person name="Shirasu K."/>
            <person name="Sikhakolli U.R."/>
            <person name="Stueber K."/>
            <person name="Sukno S.A."/>
            <person name="Sweigard J.A."/>
            <person name="Takano Y."/>
            <person name="Takahara H."/>
            <person name="Trail F."/>
            <person name="van der Does H.C."/>
            <person name="Voll L.M."/>
            <person name="Will I."/>
            <person name="Young S."/>
            <person name="Zeng Q."/>
            <person name="Zhang J."/>
            <person name="Zhou S."/>
            <person name="Dickman M.B."/>
            <person name="Schulze-Lefert P."/>
            <person name="Ver Loren van Themaat E."/>
            <person name="Ma L.-J."/>
            <person name="Vaillancourt L.J."/>
        </authorList>
    </citation>
    <scope>NUCLEOTIDE SEQUENCE [LARGE SCALE GENOMIC DNA]</scope>
    <source>
        <strain evidence="3">IMI 349063</strain>
    </source>
</reference>
<sequence>MAIPGRREYFCRLLWITGFFLIGASCSREDIAGDCRSQRTEENNVVELWEGIAALARLTTKTSRAATVHADFWIALVRPCSVLRQVEKVGESGCPSEHSARGPRRTINVNIRAYI</sequence>
<evidence type="ECO:0000313" key="3">
    <source>
        <dbReference type="Proteomes" id="UP000007174"/>
    </source>
</evidence>
<gene>
    <name evidence="2" type="ORF">CH063_06027</name>
</gene>
<dbReference type="HOGENOM" id="CLU_2108855_0_0_1"/>
<accession>H1V113</accession>
<dbReference type="Proteomes" id="UP000007174">
    <property type="component" value="Unassembled WGS sequence"/>
</dbReference>
<dbReference type="AlphaFoldDB" id="H1V113"/>
<organism evidence="2 3">
    <name type="scientific">Colletotrichum higginsianum (strain IMI 349063)</name>
    <name type="common">Crucifer anthracnose fungus</name>
    <dbReference type="NCBI Taxonomy" id="759273"/>
    <lineage>
        <taxon>Eukaryota</taxon>
        <taxon>Fungi</taxon>
        <taxon>Dikarya</taxon>
        <taxon>Ascomycota</taxon>
        <taxon>Pezizomycotina</taxon>
        <taxon>Sordariomycetes</taxon>
        <taxon>Hypocreomycetidae</taxon>
        <taxon>Glomerellales</taxon>
        <taxon>Glomerellaceae</taxon>
        <taxon>Colletotrichum</taxon>
        <taxon>Colletotrichum destructivum species complex</taxon>
    </lineage>
</organism>
<feature type="chain" id="PRO_5003555465" description="Secreted protein" evidence="1">
    <location>
        <begin position="27"/>
        <end position="115"/>
    </location>
</feature>
<dbReference type="PROSITE" id="PS51257">
    <property type="entry name" value="PROKAR_LIPOPROTEIN"/>
    <property type="match status" value="1"/>
</dbReference>
<evidence type="ECO:0000256" key="1">
    <source>
        <dbReference type="SAM" id="SignalP"/>
    </source>
</evidence>
<evidence type="ECO:0008006" key="4">
    <source>
        <dbReference type="Google" id="ProtNLM"/>
    </source>
</evidence>
<name>H1V113_COLHI</name>
<keyword evidence="1" id="KW-0732">Signal</keyword>
<proteinExistence type="predicted"/>
<evidence type="ECO:0000313" key="2">
    <source>
        <dbReference type="EMBL" id="CCF33914.1"/>
    </source>
</evidence>
<protein>
    <recommendedName>
        <fullName evidence="4">Secreted protein</fullName>
    </recommendedName>
</protein>